<organism evidence="1 2">
    <name type="scientific">Musa troglodytarum</name>
    <name type="common">fe'i banana</name>
    <dbReference type="NCBI Taxonomy" id="320322"/>
    <lineage>
        <taxon>Eukaryota</taxon>
        <taxon>Viridiplantae</taxon>
        <taxon>Streptophyta</taxon>
        <taxon>Embryophyta</taxon>
        <taxon>Tracheophyta</taxon>
        <taxon>Spermatophyta</taxon>
        <taxon>Magnoliopsida</taxon>
        <taxon>Liliopsida</taxon>
        <taxon>Zingiberales</taxon>
        <taxon>Musaceae</taxon>
        <taxon>Musa</taxon>
    </lineage>
</organism>
<dbReference type="OrthoDB" id="736822at2759"/>
<dbReference type="AlphaFoldDB" id="A0A9E7KYX9"/>
<dbReference type="Proteomes" id="UP001055439">
    <property type="component" value="Chromosome 8"/>
</dbReference>
<dbReference type="PANTHER" id="PTHR31370:SF2">
    <property type="entry name" value="OS08G0105100 PROTEIN"/>
    <property type="match status" value="1"/>
</dbReference>
<accession>A0A9E7KYX9</accession>
<keyword evidence="2" id="KW-1185">Reference proteome</keyword>
<evidence type="ECO:0000313" key="1">
    <source>
        <dbReference type="EMBL" id="URE39563.1"/>
    </source>
</evidence>
<dbReference type="InterPro" id="IPR040275">
    <property type="entry name" value="At5g39450-like"/>
</dbReference>
<protein>
    <submittedName>
        <fullName evidence="1">F-box protein</fullName>
    </submittedName>
</protein>
<gene>
    <name evidence="1" type="ORF">MUK42_16220</name>
</gene>
<dbReference type="EMBL" id="CP097510">
    <property type="protein sequence ID" value="URE39563.1"/>
    <property type="molecule type" value="Genomic_DNA"/>
</dbReference>
<reference evidence="1" key="1">
    <citation type="submission" date="2022-05" db="EMBL/GenBank/DDBJ databases">
        <title>The Musa troglodytarum L. genome provides insights into the mechanism of non-climacteric behaviour and enrichment of carotenoids.</title>
        <authorList>
            <person name="Wang J."/>
        </authorList>
    </citation>
    <scope>NUCLEOTIDE SEQUENCE</scope>
    <source>
        <tissue evidence="1">Leaf</tissue>
    </source>
</reference>
<proteinExistence type="predicted"/>
<sequence length="267" mass="30437">MHMLNRRRIKMKAADRLVPGLMEHRSLDACDGINDHRSAVSGKRRALFSVFEKLRDEPKQQYMSRSMFPQMDATNMAWPDTSNDWFALYKLPSAWHELAGLWSGTFGWPSEDKPEKALFLVLLSYEEIRGRRLLIATKILEGTQRLHYPNGSPMFTVKLDEAASYPFPWGVDRVSPRVEVKKSYNGEGAVACSGFLCADLKPGALYVLQNGLLIFVWEKSNSVITLQRIVLQELLRKGERVPMLPPTADFLYFTKPYSDMFAAVQNG</sequence>
<name>A0A9E7KYX9_9LILI</name>
<evidence type="ECO:0000313" key="2">
    <source>
        <dbReference type="Proteomes" id="UP001055439"/>
    </source>
</evidence>
<dbReference type="PANTHER" id="PTHR31370">
    <property type="entry name" value="F-BOX PROTEIN FAMILY-LIKE"/>
    <property type="match status" value="1"/>
</dbReference>